<feature type="disulfide bond" evidence="4">
    <location>
        <begin position="843"/>
        <end position="861"/>
    </location>
</feature>
<dbReference type="PROSITE" id="PS50240">
    <property type="entry name" value="TRYPSIN_DOM"/>
    <property type="match status" value="1"/>
</dbReference>
<sequence>MRSHVWILVFLVLALVVTIEGGKCPKRFKKRGCKALVLTNTIRTNCQPPFKCGEDCHYECVPGCVRKSGAKIRTCRFGRYWRGGRGLKCSCRPCRAPPDVRDASVIWGSGCSAPFNAGTACNYRCNPGFRKEGGDETKMCVDSQWRGSALNCEARQCPTLLAPAFGSITPAGPHSYPTQVTFSCNTGYVLNGPSDSTCQANGTWTSPASTSICTRVQCPLLTAPINGAQTPPTGANFYQDRVTFTCDAGYARNGSSDTTCQADGTWTNPVPTCTPVQCPLLTAPTNGARIPPTGANFYQDVVTFTCNTGYVHNGPIVVTCQADETWSDPFPTCTPRQCSALRAPEFGLLSPTEVTSYQTVVTFACIPGFALNGSPNTTCQADGSWSNPVPTCTPSPNWPTTSPTTTPPVVSSCGNLTVFNSDSGSFTSPGWPDPYPLSTNCTWQINVDPGKFVLIRFVEFDLEHGGRTCIWDSLRIHDGPNMSAPMIANLCGSSVGPVITTGSSAFVVFHSDESVTDSGFFANFTAWNDTFTQPSAPPYSTFATTTPATSLNCGNPTVLSGNIGSFTSPGYPGNYPNNAYCSWQISVNTSEVIAIRFNAFDLEFSGSSCPYDYLAIYDGSSTAASRLARLCGSSAQTIYTTGRNAYVVFRTDGSVTGSGFSANFTAESRGPDGDSWRCDFDSDQCNSMAATGQFGFRWIRRFGRTPSSSTGPSADHTDGSGFYMYTEASGSSTGANASLTLPIMRSDGQHCLRWFYHMYGSSMGTLNVYVSQPQYPDMLVWSRSGNQGNRWLPAMISVSTNTSVFQIRFEGVRGYSFTSDMAIDDIAVRLGPCSSCAADQFTCWNGSCIFLNLTCDGNSDCNDGIDEVFCNQTIPHTTPSYRTVAITTSPASVHCGNPTVLSGNIGSFTSPGYPGNYPNNAQCSWQISVNTSEAIAIRFNAFDLQDAYAGVYCLFDYLAIYDGPSTSAPLLARLCGSSAQTIVTTNRSAFVIFRTDGSVTKSGFFANFTATERRAQPSAPPYSTFATTTPATSLNCGNPTVLSGNIGSFTSPGYPGNYPNNARCSWQISVNTSEVIAIRFNAFNLESGGSSCPYDYLDVYDGLSTAVSRLARLCGSSAQTVFTTGRNAFVVFRTDGSVTRSGFSAYFTAESRPERRGWRSKNERRESAARAPSERGERRESAVSAVRAPKLVDLTSSFVTFPGVRHSQRNAITMLTVWIGATKQTAVTIDPIVWEPFNFTYDNSCTSCDGESFVRPSSYTYGGRILYVGVVLCSPTQYKIFLSDNIAGMFRNIGDHSGHGQDHCELVGTSSDPPSSSLDPDYQTCSGVGYWRYHRGNSFTYGAIGDGSVNGNVWYGRWYRCGVTIPRGEIGWKCDFDADQCNSMATPETGFRWLRRSGSTPSSLTGPSADHTDGSGSYMYTDARFGFPNSNASLSLPIIRSVGQHCLRWFYHMYGSSMGTLNVYVSQPQYPDMLVWTRSGSQGNRWLPALSPISTNSTVFQYVDLISSSVTIRSAYRSQRGATVILIALIGATKQTVTETRMAGVVTLIQISVTPRHLLREVFDGFDALAVPHPCQQGHQQTIRMVPVWFYMYTEASSGSTGATVSLTLPVIRSDGQHCLRWFYHMYGSSMGTLNVYVSQPQYPDMLVWTRSGDQGNRWLLASLPISNNASVFQIRFEGIRGASFRSDMAIDDIAVRSGACSTCAADQFTCWDGSCISFNLTCDGSYNCRDGSDEAFCNYTSTQPTTPFSTTYNHTFAITTPPPSVNCSNPSVLAGFYGNFTSPGYPGNYPNNARCSWLITVSSDKIVLIRFTAFNLESASGCRYDALAVHDGPNATAPVLATLCGSSARSVSTTGNSAFLVFTSDGSVTGSGFFATFTAEDPPPTCSPEEFTCWNGDCINMTLTCDGTRDCAGGSDEIDCVDVGSKCGVPAIQPTFPIARIVGGNAARPGSWPWQAYLLRYGSFRCGGNLIHPLWILTAAHCVNEDLSPGSYNIIMGKYNKSVTDSTEQRLQISQIIMHSEYNTVTFNKDLALLKLAQPVTLNQYVWPVCLVSGPGADPPEETICVRTGNDDVLKQARIPLVSNDRCDDAWYAGRVTEFMMCAGYYDAGGHGVCSVRAYLLFT</sequence>
<feature type="disulfide bond" evidence="4">
    <location>
        <begin position="836"/>
        <end position="848"/>
    </location>
</feature>
<evidence type="ECO:0000259" key="10">
    <source>
        <dbReference type="PROSITE" id="PS50240"/>
    </source>
</evidence>
<keyword evidence="3 5" id="KW-1015">Disulfide bond</keyword>
<dbReference type="Gene3D" id="2.40.10.10">
    <property type="entry name" value="Trypsin-like serine proteases"/>
    <property type="match status" value="1"/>
</dbReference>
<evidence type="ECO:0000256" key="3">
    <source>
        <dbReference type="ARBA" id="ARBA00023157"/>
    </source>
</evidence>
<name>A0A8K0AFW5_BRALA</name>
<feature type="disulfide bond" evidence="4">
    <location>
        <begin position="1887"/>
        <end position="1899"/>
    </location>
</feature>
<dbReference type="PROSITE" id="PS01209">
    <property type="entry name" value="LDLRA_1"/>
    <property type="match status" value="2"/>
</dbReference>
<dbReference type="SMART" id="SM00137">
    <property type="entry name" value="MAM"/>
    <property type="match status" value="3"/>
</dbReference>
<feature type="domain" description="Sushi" evidence="11">
    <location>
        <begin position="216"/>
        <end position="275"/>
    </location>
</feature>
<feature type="region of interest" description="Disordered" evidence="6">
    <location>
        <begin position="1155"/>
        <end position="1181"/>
    </location>
</feature>
<dbReference type="OrthoDB" id="6107927at2759"/>
<feature type="disulfide bond" evidence="5">
    <location>
        <begin position="125"/>
        <end position="152"/>
    </location>
</feature>
<gene>
    <name evidence="12" type="primary">BMP1</name>
    <name evidence="12" type="ORF">BLAG_LOCUS25178</name>
</gene>
<dbReference type="GO" id="GO:0006508">
    <property type="term" value="P:proteolysis"/>
    <property type="evidence" value="ECO:0007669"/>
    <property type="project" value="InterPro"/>
</dbReference>
<evidence type="ECO:0000256" key="7">
    <source>
        <dbReference type="SAM" id="SignalP"/>
    </source>
</evidence>
<proteinExistence type="predicted"/>
<dbReference type="InterPro" id="IPR043504">
    <property type="entry name" value="Peptidase_S1_PA_chymotrypsin"/>
</dbReference>
<feature type="domain" description="CUB" evidence="8">
    <location>
        <begin position="1768"/>
        <end position="1881"/>
    </location>
</feature>
<dbReference type="PROSITE" id="PS01180">
    <property type="entry name" value="CUB"/>
    <property type="match status" value="5"/>
</dbReference>
<evidence type="ECO:0000256" key="6">
    <source>
        <dbReference type="SAM" id="MobiDB-lite"/>
    </source>
</evidence>
<dbReference type="EMBL" id="OV696694">
    <property type="protein sequence ID" value="CAH1274042.1"/>
    <property type="molecule type" value="Genomic_DNA"/>
</dbReference>
<dbReference type="SUPFAM" id="SSF49899">
    <property type="entry name" value="Concanavalin A-like lectins/glucanases"/>
    <property type="match status" value="3"/>
</dbReference>
<dbReference type="CDD" id="cd00033">
    <property type="entry name" value="CCP"/>
    <property type="match status" value="5"/>
</dbReference>
<evidence type="ECO:0000259" key="8">
    <source>
        <dbReference type="PROSITE" id="PS01180"/>
    </source>
</evidence>
<dbReference type="Gene3D" id="2.60.120.290">
    <property type="entry name" value="Spermadhesin, CUB domain"/>
    <property type="match status" value="5"/>
</dbReference>
<feature type="disulfide bond" evidence="4">
    <location>
        <begin position="855"/>
        <end position="870"/>
    </location>
</feature>
<dbReference type="SMART" id="SM00032">
    <property type="entry name" value="CCP"/>
    <property type="match status" value="6"/>
</dbReference>
<dbReference type="InterPro" id="IPR000998">
    <property type="entry name" value="MAM_dom"/>
</dbReference>
<dbReference type="CDD" id="cd00041">
    <property type="entry name" value="CUB"/>
    <property type="match status" value="5"/>
</dbReference>
<dbReference type="Pfam" id="PF00431">
    <property type="entry name" value="CUB"/>
    <property type="match status" value="5"/>
</dbReference>
<dbReference type="SUPFAM" id="SSF49854">
    <property type="entry name" value="Spermadhesin, CUB domain"/>
    <property type="match status" value="5"/>
</dbReference>
<dbReference type="PROSITE" id="PS00134">
    <property type="entry name" value="TRYPSIN_HIS"/>
    <property type="match status" value="1"/>
</dbReference>
<dbReference type="Proteomes" id="UP000838412">
    <property type="component" value="Chromosome 9"/>
</dbReference>
<dbReference type="PANTHER" id="PTHR24251:SF52">
    <property type="entry name" value="CUB DOMAIN-CONTAINING PROTEIN"/>
    <property type="match status" value="1"/>
</dbReference>
<dbReference type="Gene3D" id="2.60.120.200">
    <property type="match status" value="3"/>
</dbReference>
<dbReference type="Pfam" id="PF00089">
    <property type="entry name" value="Trypsin"/>
    <property type="match status" value="1"/>
</dbReference>
<keyword evidence="13" id="KW-1185">Reference proteome</keyword>
<evidence type="ECO:0000256" key="5">
    <source>
        <dbReference type="PROSITE-ProRule" id="PRU00302"/>
    </source>
</evidence>
<evidence type="ECO:0000256" key="1">
    <source>
        <dbReference type="ARBA" id="ARBA00022536"/>
    </source>
</evidence>
<feature type="disulfide bond" evidence="5">
    <location>
        <begin position="246"/>
        <end position="273"/>
    </location>
</feature>
<feature type="domain" description="Sushi" evidence="11">
    <location>
        <begin position="92"/>
        <end position="154"/>
    </location>
</feature>
<feature type="signal peptide" evidence="7">
    <location>
        <begin position="1"/>
        <end position="21"/>
    </location>
</feature>
<dbReference type="InterPro" id="IPR023415">
    <property type="entry name" value="LDLR_class-A_CS"/>
</dbReference>
<feature type="disulfide bond" evidence="4">
    <location>
        <begin position="1711"/>
        <end position="1729"/>
    </location>
</feature>
<dbReference type="FunFam" id="2.60.120.290:FF:000013">
    <property type="entry name" value="Membrane frizzled-related protein"/>
    <property type="match status" value="5"/>
</dbReference>
<evidence type="ECO:0000259" key="11">
    <source>
        <dbReference type="PROSITE" id="PS50923"/>
    </source>
</evidence>
<dbReference type="PANTHER" id="PTHR24251">
    <property type="entry name" value="OVOCHYMASE-RELATED"/>
    <property type="match status" value="1"/>
</dbReference>
<dbReference type="GO" id="GO:0016020">
    <property type="term" value="C:membrane"/>
    <property type="evidence" value="ECO:0007669"/>
    <property type="project" value="InterPro"/>
</dbReference>
<feature type="domain" description="MAM" evidence="9">
    <location>
        <begin position="1372"/>
        <end position="1503"/>
    </location>
</feature>
<dbReference type="GO" id="GO:0004252">
    <property type="term" value="F:serine-type endopeptidase activity"/>
    <property type="evidence" value="ECO:0007669"/>
    <property type="project" value="InterPro"/>
</dbReference>
<evidence type="ECO:0000313" key="13">
    <source>
        <dbReference type="Proteomes" id="UP000838412"/>
    </source>
</evidence>
<dbReference type="PROSITE" id="PS50060">
    <property type="entry name" value="MAM_2"/>
    <property type="match status" value="3"/>
</dbReference>
<keyword evidence="1" id="KW-0245">EGF-like domain</keyword>
<reference evidence="12" key="1">
    <citation type="submission" date="2022-01" db="EMBL/GenBank/DDBJ databases">
        <authorList>
            <person name="Braso-Vives M."/>
        </authorList>
    </citation>
    <scope>NUCLEOTIDE SEQUENCE</scope>
</reference>
<evidence type="ECO:0000259" key="9">
    <source>
        <dbReference type="PROSITE" id="PS50060"/>
    </source>
</evidence>
<feature type="disulfide bond" evidence="5">
    <location>
        <begin position="365"/>
        <end position="392"/>
    </location>
</feature>
<dbReference type="InterPro" id="IPR001254">
    <property type="entry name" value="Trypsin_dom"/>
</dbReference>
<accession>A0A8K0AFW5</accession>
<comment type="caution">
    <text evidence="5">Lacks conserved residue(s) required for the propagation of feature annotation.</text>
</comment>
<feature type="disulfide bond" evidence="4">
    <location>
        <begin position="1894"/>
        <end position="1912"/>
    </location>
</feature>
<keyword evidence="5" id="KW-0768">Sushi</keyword>
<dbReference type="SMART" id="SM00020">
    <property type="entry name" value="Tryp_SPc"/>
    <property type="match status" value="1"/>
</dbReference>
<feature type="domain" description="CUB" evidence="8">
    <location>
        <begin position="1036"/>
        <end position="1150"/>
    </location>
</feature>
<dbReference type="SUPFAM" id="SSF57424">
    <property type="entry name" value="LDL receptor-like module"/>
    <property type="match status" value="3"/>
</dbReference>
<evidence type="ECO:0000313" key="12">
    <source>
        <dbReference type="EMBL" id="CAH1274042.1"/>
    </source>
</evidence>
<organism evidence="12 13">
    <name type="scientific">Branchiostoma lanceolatum</name>
    <name type="common">Common lancelet</name>
    <name type="synonym">Amphioxus lanceolatum</name>
    <dbReference type="NCBI Taxonomy" id="7740"/>
    <lineage>
        <taxon>Eukaryota</taxon>
        <taxon>Metazoa</taxon>
        <taxon>Chordata</taxon>
        <taxon>Cephalochordata</taxon>
        <taxon>Leptocardii</taxon>
        <taxon>Amphioxiformes</taxon>
        <taxon>Branchiostomatidae</taxon>
        <taxon>Branchiostoma</taxon>
    </lineage>
</organism>
<dbReference type="InterPro" id="IPR018114">
    <property type="entry name" value="TRYPSIN_HIS"/>
</dbReference>
<dbReference type="InterPro" id="IPR000436">
    <property type="entry name" value="Sushi_SCR_CCP_dom"/>
</dbReference>
<keyword evidence="2" id="KW-0677">Repeat</keyword>
<feature type="domain" description="MAM" evidence="9">
    <location>
        <begin position="1590"/>
        <end position="1703"/>
    </location>
</feature>
<dbReference type="Pfam" id="PF00057">
    <property type="entry name" value="Ldl_recept_a"/>
    <property type="match status" value="2"/>
</dbReference>
<feature type="disulfide bond" evidence="4">
    <location>
        <begin position="1704"/>
        <end position="1716"/>
    </location>
</feature>
<dbReference type="PRINTS" id="PR00261">
    <property type="entry name" value="LDLRECEPTOR"/>
</dbReference>
<dbReference type="InterPro" id="IPR035976">
    <property type="entry name" value="Sushi/SCR/CCP_sf"/>
</dbReference>
<feature type="domain" description="Peptidase S1" evidence="10">
    <location>
        <begin position="1942"/>
        <end position="2115"/>
    </location>
</feature>
<dbReference type="Gene3D" id="2.10.70.10">
    <property type="entry name" value="Complement Module, domain 1"/>
    <property type="match status" value="5"/>
</dbReference>
<dbReference type="InterPro" id="IPR035914">
    <property type="entry name" value="Sperma_CUB_dom_sf"/>
</dbReference>
<dbReference type="SMART" id="SM00192">
    <property type="entry name" value="LDLa"/>
    <property type="match status" value="3"/>
</dbReference>
<dbReference type="SUPFAM" id="SSF50494">
    <property type="entry name" value="Trypsin-like serine proteases"/>
    <property type="match status" value="1"/>
</dbReference>
<dbReference type="InterPro" id="IPR013320">
    <property type="entry name" value="ConA-like_dom_sf"/>
</dbReference>
<feature type="disulfide bond" evidence="4">
    <location>
        <begin position="1723"/>
        <end position="1738"/>
    </location>
</feature>
<feature type="domain" description="Sushi" evidence="11">
    <location>
        <begin position="155"/>
        <end position="215"/>
    </location>
</feature>
<feature type="domain" description="CUB" evidence="8">
    <location>
        <begin position="413"/>
        <end position="527"/>
    </location>
</feature>
<dbReference type="Pfam" id="PF21731">
    <property type="entry name" value="TARSH_C"/>
    <property type="match status" value="1"/>
</dbReference>
<dbReference type="CDD" id="cd00190">
    <property type="entry name" value="Tryp_SPc"/>
    <property type="match status" value="1"/>
</dbReference>
<dbReference type="FunFam" id="2.40.10.10:FF:000181">
    <property type="entry name" value="Chymotrypsinogen A"/>
    <property type="match status" value="1"/>
</dbReference>
<dbReference type="InterPro" id="IPR036055">
    <property type="entry name" value="LDL_receptor-like_sf"/>
</dbReference>
<dbReference type="Gene3D" id="4.10.400.10">
    <property type="entry name" value="Low-density Lipoprotein Receptor"/>
    <property type="match status" value="3"/>
</dbReference>
<dbReference type="Pfam" id="PF00629">
    <property type="entry name" value="MAM"/>
    <property type="match status" value="3"/>
</dbReference>
<dbReference type="InterPro" id="IPR002172">
    <property type="entry name" value="LDrepeatLR_classA_rpt"/>
</dbReference>
<feature type="domain" description="Sushi" evidence="11">
    <location>
        <begin position="336"/>
        <end position="394"/>
    </location>
</feature>
<feature type="disulfide bond" evidence="5">
    <location>
        <begin position="306"/>
        <end position="333"/>
    </location>
</feature>
<evidence type="ECO:0000256" key="4">
    <source>
        <dbReference type="PROSITE-ProRule" id="PRU00124"/>
    </source>
</evidence>
<evidence type="ECO:0000256" key="2">
    <source>
        <dbReference type="ARBA" id="ARBA00022737"/>
    </source>
</evidence>
<dbReference type="Pfam" id="PF00084">
    <property type="entry name" value="Sushi"/>
    <property type="match status" value="5"/>
</dbReference>
<dbReference type="PROSITE" id="PS50068">
    <property type="entry name" value="LDLRA_2"/>
    <property type="match status" value="3"/>
</dbReference>
<dbReference type="InterPro" id="IPR049109">
    <property type="entry name" value="TARSH/FNDC1_C"/>
</dbReference>
<feature type="domain" description="Sushi" evidence="11">
    <location>
        <begin position="276"/>
        <end position="335"/>
    </location>
</feature>
<feature type="chain" id="PRO_5035425448" evidence="7">
    <location>
        <begin position="22"/>
        <end position="2124"/>
    </location>
</feature>
<dbReference type="SMART" id="SM00042">
    <property type="entry name" value="CUB"/>
    <property type="match status" value="5"/>
</dbReference>
<feature type="disulfide bond" evidence="4">
    <location>
        <begin position="1906"/>
        <end position="1921"/>
    </location>
</feature>
<keyword evidence="7" id="KW-0732">Signal</keyword>
<feature type="domain" description="MAM" evidence="9">
    <location>
        <begin position="676"/>
        <end position="835"/>
    </location>
</feature>
<protein>
    <submittedName>
        <fullName evidence="12">BMP1 protein</fullName>
    </submittedName>
</protein>
<dbReference type="CDD" id="cd06263">
    <property type="entry name" value="MAM"/>
    <property type="match status" value="3"/>
</dbReference>
<dbReference type="PROSITE" id="PS50923">
    <property type="entry name" value="SUSHI"/>
    <property type="match status" value="5"/>
</dbReference>
<dbReference type="InterPro" id="IPR009003">
    <property type="entry name" value="Peptidase_S1_PA"/>
</dbReference>
<dbReference type="CDD" id="cd00112">
    <property type="entry name" value="LDLa"/>
    <property type="match status" value="3"/>
</dbReference>
<feature type="domain" description="CUB" evidence="8">
    <location>
        <begin position="553"/>
        <end position="667"/>
    </location>
</feature>
<dbReference type="SUPFAM" id="SSF57535">
    <property type="entry name" value="Complement control module/SCR domain"/>
    <property type="match status" value="5"/>
</dbReference>
<dbReference type="InterPro" id="IPR000859">
    <property type="entry name" value="CUB_dom"/>
</dbReference>
<feature type="domain" description="CUB" evidence="8">
    <location>
        <begin position="895"/>
        <end position="1011"/>
    </location>
</feature>